<dbReference type="EMBL" id="JAWCUA010000007">
    <property type="protein sequence ID" value="MDU0113513.1"/>
    <property type="molecule type" value="Genomic_DNA"/>
</dbReference>
<dbReference type="Pfam" id="PF01510">
    <property type="entry name" value="Amidase_2"/>
    <property type="match status" value="1"/>
</dbReference>
<keyword evidence="1" id="KW-0378">Hydrolase</keyword>
<dbReference type="InterPro" id="IPR036366">
    <property type="entry name" value="PGBDSf"/>
</dbReference>
<dbReference type="InterPro" id="IPR050789">
    <property type="entry name" value="Diverse_Enzym_Activities"/>
</dbReference>
<dbReference type="PANTHER" id="PTHR43283">
    <property type="entry name" value="BETA-LACTAMASE-RELATED"/>
    <property type="match status" value="1"/>
</dbReference>
<evidence type="ECO:0000313" key="4">
    <source>
        <dbReference type="Proteomes" id="UP001257914"/>
    </source>
</evidence>
<evidence type="ECO:0000259" key="2">
    <source>
        <dbReference type="SMART" id="SM00644"/>
    </source>
</evidence>
<comment type="caution">
    <text evidence="3">The sequence shown here is derived from an EMBL/GenBank/DDBJ whole genome shotgun (WGS) entry which is preliminary data.</text>
</comment>
<gene>
    <name evidence="3" type="primary">pbp4b</name>
    <name evidence="3" type="ORF">RT723_10990</name>
</gene>
<name>A0ABU3R2G9_9GAMM</name>
<dbReference type="InterPro" id="IPR012338">
    <property type="entry name" value="Beta-lactam/transpept-like"/>
</dbReference>
<protein>
    <submittedName>
        <fullName evidence="3">Penicillin binding protein PBP4B</fullName>
    </submittedName>
</protein>
<dbReference type="InterPro" id="IPR036505">
    <property type="entry name" value="Amidase/PGRP_sf"/>
</dbReference>
<dbReference type="SMART" id="SM00644">
    <property type="entry name" value="Ami_2"/>
    <property type="match status" value="1"/>
</dbReference>
<dbReference type="PANTHER" id="PTHR43283:SF11">
    <property type="entry name" value="BETA-LACTAMASE-RELATED DOMAIN-CONTAINING PROTEIN"/>
    <property type="match status" value="1"/>
</dbReference>
<dbReference type="InterPro" id="IPR002477">
    <property type="entry name" value="Peptidoglycan-bd-like"/>
</dbReference>
<dbReference type="CDD" id="cd06583">
    <property type="entry name" value="PGRP"/>
    <property type="match status" value="1"/>
</dbReference>
<dbReference type="SUPFAM" id="SSF47090">
    <property type="entry name" value="PGBD-like"/>
    <property type="match status" value="1"/>
</dbReference>
<dbReference type="InterPro" id="IPR002502">
    <property type="entry name" value="Amidase_domain"/>
</dbReference>
<dbReference type="NCBIfam" id="NF002968">
    <property type="entry name" value="PRK03642.1"/>
    <property type="match status" value="1"/>
</dbReference>
<dbReference type="SUPFAM" id="SSF55846">
    <property type="entry name" value="N-acetylmuramoyl-L-alanine amidase-like"/>
    <property type="match status" value="1"/>
</dbReference>
<dbReference type="Pfam" id="PF01471">
    <property type="entry name" value="PG_binding_1"/>
    <property type="match status" value="1"/>
</dbReference>
<dbReference type="Gene3D" id="3.40.710.10">
    <property type="entry name" value="DD-peptidase/beta-lactamase superfamily"/>
    <property type="match status" value="1"/>
</dbReference>
<dbReference type="Pfam" id="PF00144">
    <property type="entry name" value="Beta-lactamase"/>
    <property type="match status" value="1"/>
</dbReference>
<dbReference type="SUPFAM" id="SSF56601">
    <property type="entry name" value="beta-lactamase/transpeptidase-like"/>
    <property type="match status" value="1"/>
</dbReference>
<dbReference type="RefSeq" id="WP_315947126.1">
    <property type="nucleotide sequence ID" value="NZ_JAWCUA010000007.1"/>
</dbReference>
<dbReference type="Gene3D" id="1.10.101.10">
    <property type="entry name" value="PGBD-like superfamily/PGBD"/>
    <property type="match status" value="1"/>
</dbReference>
<organism evidence="3 4">
    <name type="scientific">Psychrosphaera aquimarina</name>
    <dbReference type="NCBI Taxonomy" id="2044854"/>
    <lineage>
        <taxon>Bacteria</taxon>
        <taxon>Pseudomonadati</taxon>
        <taxon>Pseudomonadota</taxon>
        <taxon>Gammaproteobacteria</taxon>
        <taxon>Alteromonadales</taxon>
        <taxon>Pseudoalteromonadaceae</taxon>
        <taxon>Psychrosphaera</taxon>
    </lineage>
</organism>
<dbReference type="Gene3D" id="3.40.80.10">
    <property type="entry name" value="Peptidoglycan recognition protein-like"/>
    <property type="match status" value="1"/>
</dbReference>
<reference evidence="3 4" key="1">
    <citation type="submission" date="2023-10" db="EMBL/GenBank/DDBJ databases">
        <title>Psychrosphaera aquimaarina strain SW33 isolated from seawater.</title>
        <authorList>
            <person name="Bayburt H."/>
            <person name="Kim J.M."/>
            <person name="Choi B.J."/>
            <person name="Jeon C.O."/>
        </authorList>
    </citation>
    <scope>NUCLEOTIDE SEQUENCE [LARGE SCALE GENOMIC DNA]</scope>
    <source>
        <strain evidence="3 4">KCTC 52743</strain>
    </source>
</reference>
<evidence type="ECO:0000313" key="3">
    <source>
        <dbReference type="EMBL" id="MDU0113513.1"/>
    </source>
</evidence>
<keyword evidence="4" id="KW-1185">Reference proteome</keyword>
<dbReference type="InterPro" id="IPR036365">
    <property type="entry name" value="PGBD-like_sf"/>
</dbReference>
<evidence type="ECO:0000256" key="1">
    <source>
        <dbReference type="ARBA" id="ARBA00022801"/>
    </source>
</evidence>
<feature type="domain" description="N-acetylmuramoyl-L-alanine amidase" evidence="2">
    <location>
        <begin position="39"/>
        <end position="215"/>
    </location>
</feature>
<dbReference type="Proteomes" id="UP001257914">
    <property type="component" value="Unassembled WGS sequence"/>
</dbReference>
<sequence length="844" mass="95319">MFSVKNVVSNRHFSSLNKNSKYVLLIAILFLVSCSSLNVDFIESNNKSNRIKLLVMHYTAIDYKKSLSALVNKGSGVSSHYLIPERNDESYNESDIKVLQLVDESERAWHAGSSYWQGRTDLNDQSIGIEIVNVPTCHQQSIEIDTDSEAEVEEQVTQQHQLPLESMCYYPDYDPEQIETLIKLTQDILERNPDIGPTQIVGHSDIAPARKSDPGPRFPWQQLYQAGIGAWYDKDDVQKYWDIFISTEIPNTGLIQAALKTYGYQIIETGIWDKQTQDVVSAFQAHFIPWQVTGKADEQFAATLFALLDKYFPKHAEWLLARYERESRYQPEQEHIVKLGQVDQIFPQPKLLKNSLVNNRTTFKGYKDKGHLTLNNIDARSADIFINGKLLKMTENLSDGKQYTFPMAGYSVNGVNTLKVENVLPENSQVNITIPFTTLVDKTAEHKKQFEAVDKLIEKDIEDGFPGAVLMVVRNGEIIKHSSYGYARKFEDGGNELTSPETMTTQHLFDIASNTKMFATNLALMKLNTEGKLDFNQTIQHYLPEYQGKGKDSILVKDLLTHSAGYAPEVKFFKPDNKLGERFYSQTPERTKRLLINKVPLQIGRNVRQVYSDTDYMLLGVLVERITGMPLDQYSEMEIYRPLGLSHTKFNPLKKGFNKSQTAATEIFGNSRSGRISFPNIRTEVLQGEVHDEKAFYSLGGVAGHAGLFSTTGDLAVLTQLLLNRGGYGDLSMISSSVIDQFVKPSDKNGTYGLGWRRANNGNRKFHFGPYASPLAYGHTGWTGTVTVIDPEYDLAIILLTNARHSVIEGDEKHYAFQGKLFETGRYGSVISLVYEAILNNRSK</sequence>
<accession>A0ABU3R2G9</accession>
<dbReference type="PROSITE" id="PS51257">
    <property type="entry name" value="PROKAR_LIPOPROTEIN"/>
    <property type="match status" value="1"/>
</dbReference>
<dbReference type="InterPro" id="IPR001466">
    <property type="entry name" value="Beta-lactam-related"/>
</dbReference>
<proteinExistence type="predicted"/>